<evidence type="ECO:0000313" key="2">
    <source>
        <dbReference type="EMBL" id="EOB14444.1"/>
    </source>
</evidence>
<dbReference type="VEuPathDB" id="MicrosporidiaDB:NBO_27g0001"/>
<feature type="chain" id="PRO_5004343994" evidence="1">
    <location>
        <begin position="28"/>
        <end position="348"/>
    </location>
</feature>
<proteinExistence type="predicted"/>
<keyword evidence="3" id="KW-1185">Reference proteome</keyword>
<sequence>MKLLCNSLFVNISFCVIYLFETASCSTQPSTSKEQDLKKDIFFRKGSTIANNFETDKYTKRKNSGNSNSLVFNMPLANRLAVFEIYIAVLDKPLDELTGIISIEEFNKLDDIIKNQQIVISDSILYFDLGTYLKSFAGFKQLVSNLDVFIESFKTILQIWKSFAIEIINVSSTRINKIEERIKDIQEITVNYKKIASKKKEHTGFSYFRFDFFVDKEFTKTLALYNNFNFSYKIFKDERLDFIINYMSSFDRSMNKIIEKLQIIREKIVISNRENIYNVREELMKIFKLFDINEEDTLINLVKKIKEMNIYIRVELERYDKKYFDYLKKFEIYKPKIVSSRPASLASI</sequence>
<dbReference type="HOGENOM" id="CLU_797147_0_0_1"/>
<gene>
    <name evidence="2" type="ORF">NBO_27g0001</name>
</gene>
<dbReference type="Proteomes" id="UP000016927">
    <property type="component" value="Unassembled WGS sequence"/>
</dbReference>
<evidence type="ECO:0000256" key="1">
    <source>
        <dbReference type="SAM" id="SignalP"/>
    </source>
</evidence>
<feature type="signal peptide" evidence="1">
    <location>
        <begin position="1"/>
        <end position="27"/>
    </location>
</feature>
<dbReference type="AlphaFoldDB" id="R0M919"/>
<accession>R0M919</accession>
<keyword evidence="1" id="KW-0732">Signal</keyword>
<protein>
    <submittedName>
        <fullName evidence="2">Uncharacterized protein</fullName>
    </submittedName>
</protein>
<name>R0M919_NOSB1</name>
<organism evidence="2 3">
    <name type="scientific">Nosema bombycis (strain CQ1 / CVCC 102059)</name>
    <name type="common">Microsporidian parasite</name>
    <name type="synonym">Pebrine of silkworm</name>
    <dbReference type="NCBI Taxonomy" id="578461"/>
    <lineage>
        <taxon>Eukaryota</taxon>
        <taxon>Fungi</taxon>
        <taxon>Fungi incertae sedis</taxon>
        <taxon>Microsporidia</taxon>
        <taxon>Nosematidae</taxon>
        <taxon>Nosema</taxon>
    </lineage>
</organism>
<dbReference type="EMBL" id="KB908935">
    <property type="protein sequence ID" value="EOB14444.1"/>
    <property type="molecule type" value="Genomic_DNA"/>
</dbReference>
<reference evidence="2 3" key="1">
    <citation type="journal article" date="2013" name="BMC Genomics">
        <title>Comparative genomics of parasitic silkworm microsporidia reveal an association between genome expansion and host adaptation.</title>
        <authorList>
            <person name="Pan G."/>
            <person name="Xu J."/>
            <person name="Li T."/>
            <person name="Xia Q."/>
            <person name="Liu S.L."/>
            <person name="Zhang G."/>
            <person name="Li S."/>
            <person name="Li C."/>
            <person name="Liu H."/>
            <person name="Yang L."/>
            <person name="Liu T."/>
            <person name="Zhang X."/>
            <person name="Wu Z."/>
            <person name="Fan W."/>
            <person name="Dang X."/>
            <person name="Xiang H."/>
            <person name="Tao M."/>
            <person name="Li Y."/>
            <person name="Hu J."/>
            <person name="Li Z."/>
            <person name="Lin L."/>
            <person name="Luo J."/>
            <person name="Geng L."/>
            <person name="Wang L."/>
            <person name="Long M."/>
            <person name="Wan Y."/>
            <person name="He N."/>
            <person name="Zhang Z."/>
            <person name="Lu C."/>
            <person name="Keeling P.J."/>
            <person name="Wang J."/>
            <person name="Xiang Z."/>
            <person name="Zhou Z."/>
        </authorList>
    </citation>
    <scope>NUCLEOTIDE SEQUENCE [LARGE SCALE GENOMIC DNA]</scope>
    <source>
        <strain evidence="3">CQ1 / CVCC 102059</strain>
    </source>
</reference>
<evidence type="ECO:0000313" key="3">
    <source>
        <dbReference type="Proteomes" id="UP000016927"/>
    </source>
</evidence>